<gene>
    <name evidence="2" type="ORF">TRIATDRAFT_259067</name>
</gene>
<keyword evidence="3" id="KW-1185">Reference proteome</keyword>
<name>G9P900_HYPAI</name>
<comment type="caution">
    <text evidence="2">The sequence shown here is derived from an EMBL/GenBank/DDBJ whole genome shotgun (WGS) entry which is preliminary data.</text>
</comment>
<organism evidence="2 3">
    <name type="scientific">Hypocrea atroviridis (strain ATCC 20476 / IMI 206040)</name>
    <name type="common">Trichoderma atroviride</name>
    <dbReference type="NCBI Taxonomy" id="452589"/>
    <lineage>
        <taxon>Eukaryota</taxon>
        <taxon>Fungi</taxon>
        <taxon>Dikarya</taxon>
        <taxon>Ascomycota</taxon>
        <taxon>Pezizomycotina</taxon>
        <taxon>Sordariomycetes</taxon>
        <taxon>Hypocreomycetidae</taxon>
        <taxon>Hypocreales</taxon>
        <taxon>Hypocreaceae</taxon>
        <taxon>Trichoderma</taxon>
    </lineage>
</organism>
<reference evidence="2 3" key="1">
    <citation type="journal article" date="2011" name="Genome Biol.">
        <title>Comparative genome sequence analysis underscores mycoparasitism as the ancestral life style of Trichoderma.</title>
        <authorList>
            <person name="Kubicek C.P."/>
            <person name="Herrera-Estrella A."/>
            <person name="Seidl-Seiboth V."/>
            <person name="Martinez D.A."/>
            <person name="Druzhinina I.S."/>
            <person name="Thon M."/>
            <person name="Zeilinger S."/>
            <person name="Casas-Flores S."/>
            <person name="Horwitz B.A."/>
            <person name="Mukherjee P.K."/>
            <person name="Mukherjee M."/>
            <person name="Kredics L."/>
            <person name="Alcaraz L.D."/>
            <person name="Aerts A."/>
            <person name="Antal Z."/>
            <person name="Atanasova L."/>
            <person name="Cervantes-Badillo M.G."/>
            <person name="Challacombe J."/>
            <person name="Chertkov O."/>
            <person name="McCluskey K."/>
            <person name="Coulpier F."/>
            <person name="Deshpande N."/>
            <person name="von Doehren H."/>
            <person name="Ebbole D.J."/>
            <person name="Esquivel-Naranjo E.U."/>
            <person name="Fekete E."/>
            <person name="Flipphi M."/>
            <person name="Glaser F."/>
            <person name="Gomez-Rodriguez E.Y."/>
            <person name="Gruber S."/>
            <person name="Han C."/>
            <person name="Henrissat B."/>
            <person name="Hermosa R."/>
            <person name="Hernandez-Onate M."/>
            <person name="Karaffa L."/>
            <person name="Kosti I."/>
            <person name="Le Crom S."/>
            <person name="Lindquist E."/>
            <person name="Lucas S."/>
            <person name="Luebeck M."/>
            <person name="Luebeck P.S."/>
            <person name="Margeot A."/>
            <person name="Metz B."/>
            <person name="Misra M."/>
            <person name="Nevalainen H."/>
            <person name="Omann M."/>
            <person name="Packer N."/>
            <person name="Perrone G."/>
            <person name="Uresti-Rivera E.E."/>
            <person name="Salamov A."/>
            <person name="Schmoll M."/>
            <person name="Seiboth B."/>
            <person name="Shapiro H."/>
            <person name="Sukno S."/>
            <person name="Tamayo-Ramos J.A."/>
            <person name="Tisch D."/>
            <person name="Wiest A."/>
            <person name="Wilkinson H.H."/>
            <person name="Zhang M."/>
            <person name="Coutinho P.M."/>
            <person name="Kenerley C.M."/>
            <person name="Monte E."/>
            <person name="Baker S.E."/>
            <person name="Grigoriev I.V."/>
        </authorList>
    </citation>
    <scope>NUCLEOTIDE SEQUENCE [LARGE SCALE GENOMIC DNA]</scope>
    <source>
        <strain evidence="3">ATCC 20476 / IMI 206040</strain>
    </source>
</reference>
<protein>
    <submittedName>
        <fullName evidence="2">Uncharacterized protein</fullName>
    </submittedName>
</protein>
<dbReference type="AlphaFoldDB" id="G9P900"/>
<proteinExistence type="predicted"/>
<feature type="compositionally biased region" description="Polar residues" evidence="1">
    <location>
        <begin position="1"/>
        <end position="12"/>
    </location>
</feature>
<evidence type="ECO:0000313" key="3">
    <source>
        <dbReference type="Proteomes" id="UP000005426"/>
    </source>
</evidence>
<dbReference type="EMBL" id="ABDG02000027">
    <property type="protein sequence ID" value="EHK41028.1"/>
    <property type="molecule type" value="Genomic_DNA"/>
</dbReference>
<feature type="region of interest" description="Disordered" evidence="1">
    <location>
        <begin position="1"/>
        <end position="23"/>
    </location>
</feature>
<dbReference type="HOGENOM" id="CLU_3106680_0_0_1"/>
<dbReference type="Proteomes" id="UP000005426">
    <property type="component" value="Unassembled WGS sequence"/>
</dbReference>
<evidence type="ECO:0000256" key="1">
    <source>
        <dbReference type="SAM" id="MobiDB-lite"/>
    </source>
</evidence>
<sequence>MSLAITQMTNTKAAERKNLTRQPQLPRYTRYHCITIRYVLPDNNKRAHLRL</sequence>
<accession>G9P900</accession>
<evidence type="ECO:0000313" key="2">
    <source>
        <dbReference type="EMBL" id="EHK41028.1"/>
    </source>
</evidence>